<evidence type="ECO:0000313" key="3">
    <source>
        <dbReference type="Proteomes" id="UP000799424"/>
    </source>
</evidence>
<name>A0A6A7A1Q7_9PLEO</name>
<evidence type="ECO:0000313" key="2">
    <source>
        <dbReference type="EMBL" id="KAF2826808.1"/>
    </source>
</evidence>
<evidence type="ECO:0000256" key="1">
    <source>
        <dbReference type="SAM" id="MobiDB-lite"/>
    </source>
</evidence>
<reference evidence="2" key="1">
    <citation type="journal article" date="2020" name="Stud. Mycol.">
        <title>101 Dothideomycetes genomes: a test case for predicting lifestyles and emergence of pathogens.</title>
        <authorList>
            <person name="Haridas S."/>
            <person name="Albert R."/>
            <person name="Binder M."/>
            <person name="Bloem J."/>
            <person name="Labutti K."/>
            <person name="Salamov A."/>
            <person name="Andreopoulos B."/>
            <person name="Baker S."/>
            <person name="Barry K."/>
            <person name="Bills G."/>
            <person name="Bluhm B."/>
            <person name="Cannon C."/>
            <person name="Castanera R."/>
            <person name="Culley D."/>
            <person name="Daum C."/>
            <person name="Ezra D."/>
            <person name="Gonzalez J."/>
            <person name="Henrissat B."/>
            <person name="Kuo A."/>
            <person name="Liang C."/>
            <person name="Lipzen A."/>
            <person name="Lutzoni F."/>
            <person name="Magnuson J."/>
            <person name="Mondo S."/>
            <person name="Nolan M."/>
            <person name="Ohm R."/>
            <person name="Pangilinan J."/>
            <person name="Park H.-J."/>
            <person name="Ramirez L."/>
            <person name="Alfaro M."/>
            <person name="Sun H."/>
            <person name="Tritt A."/>
            <person name="Yoshinaga Y."/>
            <person name="Zwiers L.-H."/>
            <person name="Turgeon B."/>
            <person name="Goodwin S."/>
            <person name="Spatafora J."/>
            <person name="Crous P."/>
            <person name="Grigoriev I."/>
        </authorList>
    </citation>
    <scope>NUCLEOTIDE SEQUENCE</scope>
    <source>
        <strain evidence="2">CBS 113818</strain>
    </source>
</reference>
<protein>
    <submittedName>
        <fullName evidence="2">Uncharacterized protein</fullName>
    </submittedName>
</protein>
<sequence>MSSSRAKTLPQPTPRNHQINAHPISHTAKHKRTTDSKPSSQKISYFQSKLSLLALHAELCNYIWAYSLTTPTHILTSDASTRRFDVSAIGAGLLTTCHSIFEETRYLPLRLNRLSFAMPGRRSRSFTALLAKLRRLEEDFGCPLEVEVRLKEEWILRL</sequence>
<dbReference type="OrthoDB" id="62952at2759"/>
<dbReference type="Proteomes" id="UP000799424">
    <property type="component" value="Unassembled WGS sequence"/>
</dbReference>
<proteinExistence type="predicted"/>
<feature type="region of interest" description="Disordered" evidence="1">
    <location>
        <begin position="1"/>
        <end position="39"/>
    </location>
</feature>
<gene>
    <name evidence="2" type="ORF">CC86DRAFT_20876</name>
</gene>
<dbReference type="AlphaFoldDB" id="A0A6A7A1Q7"/>
<organism evidence="2 3">
    <name type="scientific">Ophiobolus disseminans</name>
    <dbReference type="NCBI Taxonomy" id="1469910"/>
    <lineage>
        <taxon>Eukaryota</taxon>
        <taxon>Fungi</taxon>
        <taxon>Dikarya</taxon>
        <taxon>Ascomycota</taxon>
        <taxon>Pezizomycotina</taxon>
        <taxon>Dothideomycetes</taxon>
        <taxon>Pleosporomycetidae</taxon>
        <taxon>Pleosporales</taxon>
        <taxon>Pleosporineae</taxon>
        <taxon>Phaeosphaeriaceae</taxon>
        <taxon>Ophiobolus</taxon>
    </lineage>
</organism>
<dbReference type="EMBL" id="MU006225">
    <property type="protein sequence ID" value="KAF2826808.1"/>
    <property type="molecule type" value="Genomic_DNA"/>
</dbReference>
<keyword evidence="3" id="KW-1185">Reference proteome</keyword>
<accession>A0A6A7A1Q7</accession>